<name>A0A139I4J1_9PEZI</name>
<dbReference type="PANTHER" id="PTHR36182">
    <property type="entry name" value="PROTEIN, PUTATIVE (AFU_ORTHOLOGUE AFUA_6G10930)-RELATED"/>
    <property type="match status" value="1"/>
</dbReference>
<proteinExistence type="predicted"/>
<protein>
    <recommendedName>
        <fullName evidence="5">Lytic polysaccharide monooxygenase</fullName>
    </recommendedName>
</protein>
<evidence type="ECO:0000313" key="4">
    <source>
        <dbReference type="Proteomes" id="UP000073492"/>
    </source>
</evidence>
<feature type="signal peptide" evidence="2">
    <location>
        <begin position="1"/>
        <end position="21"/>
    </location>
</feature>
<dbReference type="AlphaFoldDB" id="A0A139I4J1"/>
<feature type="region of interest" description="Disordered" evidence="1">
    <location>
        <begin position="227"/>
        <end position="330"/>
    </location>
</feature>
<keyword evidence="2" id="KW-0732">Signal</keyword>
<organism evidence="3 4">
    <name type="scientific">Pseudocercospora musae</name>
    <dbReference type="NCBI Taxonomy" id="113226"/>
    <lineage>
        <taxon>Eukaryota</taxon>
        <taxon>Fungi</taxon>
        <taxon>Dikarya</taxon>
        <taxon>Ascomycota</taxon>
        <taxon>Pezizomycotina</taxon>
        <taxon>Dothideomycetes</taxon>
        <taxon>Dothideomycetidae</taxon>
        <taxon>Mycosphaerellales</taxon>
        <taxon>Mycosphaerellaceae</taxon>
        <taxon>Pseudocercospora</taxon>
    </lineage>
</organism>
<dbReference type="OrthoDB" id="2342176at2759"/>
<accession>A0A139I4J1</accession>
<feature type="chain" id="PRO_5007297168" description="Lytic polysaccharide monooxygenase" evidence="2">
    <location>
        <begin position="22"/>
        <end position="398"/>
    </location>
</feature>
<feature type="compositionally biased region" description="Low complexity" evidence="1">
    <location>
        <begin position="251"/>
        <end position="268"/>
    </location>
</feature>
<sequence length="398" mass="39692">MFTKAFFTAAACGLLASSANAHVSITSPVPYGQGSLDQSPLEADGSDFPCKQRPGVYDVSKMNNIAVGVPQQLAFKGGATHGGGSCQLSVTMDKQPTKSSKWKVIHSILGGCPNAASGNANGSPTYGSNPTFEWTMPQGMPNGEYTLAWTWFNKVGNREMYMNCAPITVTGGADNDDVLNTLPDMFVANIGNGCNTVEGEDLVFPDPGKFVQKAGSALGTSLRGTCQKAAASSGGGSGASPSGYSGGSGSDQGSSNSSSATAAPVTGSPGAGSSSGKGSGGGIVIVTTPTTVTGNQPAPPSYAGGSSTSGSSGNPGSGSTSGSSNGTSGPGNSIACATPGELICMGADYFGICAHGFAVKQACAAGTRCTNGSIQKRSGSIRHLQHLKRRAGHRFGVL</sequence>
<feature type="compositionally biased region" description="Gly residues" evidence="1">
    <location>
        <begin position="233"/>
        <end position="250"/>
    </location>
</feature>
<dbReference type="Proteomes" id="UP000073492">
    <property type="component" value="Unassembled WGS sequence"/>
</dbReference>
<evidence type="ECO:0000256" key="1">
    <source>
        <dbReference type="SAM" id="MobiDB-lite"/>
    </source>
</evidence>
<comment type="caution">
    <text evidence="3">The sequence shown here is derived from an EMBL/GenBank/DDBJ whole genome shotgun (WGS) entry which is preliminary data.</text>
</comment>
<feature type="compositionally biased region" description="Low complexity" evidence="1">
    <location>
        <begin position="284"/>
        <end position="294"/>
    </location>
</feature>
<dbReference type="STRING" id="113226.A0A139I4J1"/>
<evidence type="ECO:0008006" key="5">
    <source>
        <dbReference type="Google" id="ProtNLM"/>
    </source>
</evidence>
<reference evidence="3 4" key="1">
    <citation type="submission" date="2015-07" db="EMBL/GenBank/DDBJ databases">
        <title>Comparative genomics of the Sigatoka disease complex on banana suggests a link between parallel evolutionary changes in Pseudocercospora fijiensis and Pseudocercospora eumusae and increased virulence on the banana host.</title>
        <authorList>
            <person name="Chang T.-C."/>
            <person name="Salvucci A."/>
            <person name="Crous P.W."/>
            <person name="Stergiopoulos I."/>
        </authorList>
    </citation>
    <scope>NUCLEOTIDE SEQUENCE [LARGE SCALE GENOMIC DNA]</scope>
    <source>
        <strain evidence="3 4">CBS 116634</strain>
    </source>
</reference>
<dbReference type="PANTHER" id="PTHR36182:SF2">
    <property type="entry name" value="LYTIC POLYSACCHARIDE MONOOXYGENASE"/>
    <property type="match status" value="1"/>
</dbReference>
<feature type="compositionally biased region" description="Low complexity" evidence="1">
    <location>
        <begin position="304"/>
        <end position="330"/>
    </location>
</feature>
<evidence type="ECO:0000256" key="2">
    <source>
        <dbReference type="SAM" id="SignalP"/>
    </source>
</evidence>
<dbReference type="EMBL" id="LFZO01000329">
    <property type="protein sequence ID" value="KXT09539.1"/>
    <property type="molecule type" value="Genomic_DNA"/>
</dbReference>
<dbReference type="Gene3D" id="2.70.50.70">
    <property type="match status" value="1"/>
</dbReference>
<gene>
    <name evidence="3" type="ORF">AC579_3038</name>
</gene>
<keyword evidence="4" id="KW-1185">Reference proteome</keyword>
<evidence type="ECO:0000313" key="3">
    <source>
        <dbReference type="EMBL" id="KXT09539.1"/>
    </source>
</evidence>
<feature type="compositionally biased region" description="Gly residues" evidence="1">
    <location>
        <begin position="269"/>
        <end position="283"/>
    </location>
</feature>